<feature type="transmembrane region" description="Helical" evidence="8">
    <location>
        <begin position="210"/>
        <end position="231"/>
    </location>
</feature>
<keyword evidence="2 8" id="KW-0474">Menaquinone biosynthesis</keyword>
<comment type="catalytic activity">
    <reaction evidence="8">
        <text>an all-trans-polyprenyl diphosphate + 1,4-dihydroxy-2-naphthoate + H(+) = a 2-demethylmenaquinol + CO2 + diphosphate</text>
        <dbReference type="Rhea" id="RHEA:26478"/>
        <dbReference type="Rhea" id="RHEA-COMP:9563"/>
        <dbReference type="Rhea" id="RHEA-COMP:9564"/>
        <dbReference type="ChEBI" id="CHEBI:11173"/>
        <dbReference type="ChEBI" id="CHEBI:15378"/>
        <dbReference type="ChEBI" id="CHEBI:16526"/>
        <dbReference type="ChEBI" id="CHEBI:33019"/>
        <dbReference type="ChEBI" id="CHEBI:55437"/>
        <dbReference type="ChEBI" id="CHEBI:58914"/>
        <dbReference type="EC" id="2.5.1.74"/>
    </reaction>
</comment>
<evidence type="ECO:0000256" key="8">
    <source>
        <dbReference type="HAMAP-Rule" id="MF_01937"/>
    </source>
</evidence>
<evidence type="ECO:0000256" key="1">
    <source>
        <dbReference type="ARBA" id="ARBA00004141"/>
    </source>
</evidence>
<dbReference type="Pfam" id="PF01040">
    <property type="entry name" value="UbiA"/>
    <property type="match status" value="1"/>
</dbReference>
<dbReference type="PANTHER" id="PTHR13929">
    <property type="entry name" value="1,4-DIHYDROXY-2-NAPHTHOATE OCTAPRENYLTRANSFERASE"/>
    <property type="match status" value="1"/>
</dbReference>
<evidence type="ECO:0000256" key="7">
    <source>
        <dbReference type="ARBA" id="ARBA00023136"/>
    </source>
</evidence>
<evidence type="ECO:0000256" key="5">
    <source>
        <dbReference type="ARBA" id="ARBA00022692"/>
    </source>
</evidence>
<dbReference type="GO" id="GO:0005886">
    <property type="term" value="C:plasma membrane"/>
    <property type="evidence" value="ECO:0007669"/>
    <property type="project" value="UniProtKB-SubCell"/>
</dbReference>
<organism evidence="10 11">
    <name type="scientific">Pelagicoccus enzymogenes</name>
    <dbReference type="NCBI Taxonomy" id="2773457"/>
    <lineage>
        <taxon>Bacteria</taxon>
        <taxon>Pseudomonadati</taxon>
        <taxon>Verrucomicrobiota</taxon>
        <taxon>Opitutia</taxon>
        <taxon>Puniceicoccales</taxon>
        <taxon>Pelagicoccaceae</taxon>
        <taxon>Pelagicoccus</taxon>
    </lineage>
</organism>
<sequence length="290" mass="31456">MLGDWVEAARPKTLPAAVVPILVGTAEAKRMGYFDWWPVAICLAFALLVQIATNMANDYYDHVRGADTPDRVGPERLVASGRIEPRRMLWASLGIFLMAFLVGLNLVAYRDWSLLIVGIVSIVFGYGYTGGPFPLAYRGLGDVFVIFFFGLVATMGTVYVVAGQLTWESAFLGMMLGLLANNILVVNNYRDMETDRKANKMTLVARWGRNFGAAQYRLQLVGAFLCLGLFAMSTGEVYHAIPFLAFPLGLKLAGTLDRTEGVALNGVLAKTAAFLLLVGVLLAGAVFVAA</sequence>
<evidence type="ECO:0000256" key="3">
    <source>
        <dbReference type="ARBA" id="ARBA00022475"/>
    </source>
</evidence>
<dbReference type="NCBIfam" id="NF004751">
    <property type="entry name" value="PRK06080.1-3"/>
    <property type="match status" value="1"/>
</dbReference>
<keyword evidence="6 8" id="KW-1133">Transmembrane helix</keyword>
<feature type="transmembrane region" description="Helical" evidence="8">
    <location>
        <begin position="268"/>
        <end position="289"/>
    </location>
</feature>
<feature type="transmembrane region" description="Helical" evidence="8">
    <location>
        <begin position="88"/>
        <end position="106"/>
    </location>
</feature>
<dbReference type="InterPro" id="IPR026046">
    <property type="entry name" value="UBIAD1"/>
</dbReference>
<name>A0A927F787_9BACT</name>
<dbReference type="RefSeq" id="WP_191616667.1">
    <property type="nucleotide sequence ID" value="NZ_JACYFG010000009.1"/>
</dbReference>
<keyword evidence="3 8" id="KW-1003">Cell membrane</keyword>
<feature type="transmembrane region" description="Helical" evidence="8">
    <location>
        <begin position="143"/>
        <end position="163"/>
    </location>
</feature>
<feature type="transmembrane region" description="Helical" evidence="8">
    <location>
        <begin position="36"/>
        <end position="56"/>
    </location>
</feature>
<dbReference type="GO" id="GO:0042371">
    <property type="term" value="P:vitamin K biosynthetic process"/>
    <property type="evidence" value="ECO:0007669"/>
    <property type="project" value="TreeGrafter"/>
</dbReference>
<dbReference type="InterPro" id="IPR000537">
    <property type="entry name" value="UbiA_prenyltransferase"/>
</dbReference>
<comment type="similarity">
    <text evidence="8">Belongs to the MenA family. Type 1 subfamily.</text>
</comment>
<dbReference type="GO" id="GO:0009234">
    <property type="term" value="P:menaquinone biosynthetic process"/>
    <property type="evidence" value="ECO:0007669"/>
    <property type="project" value="UniProtKB-UniRule"/>
</dbReference>
<keyword evidence="11" id="KW-1185">Reference proteome</keyword>
<dbReference type="PIRSF" id="PIRSF005355">
    <property type="entry name" value="UBIAD1"/>
    <property type="match status" value="1"/>
</dbReference>
<comment type="function">
    <text evidence="8">Conversion of 1,4-dihydroxy-2-naphthoate (DHNA) to demethylmenaquinone (DMK).</text>
</comment>
<evidence type="ECO:0000256" key="4">
    <source>
        <dbReference type="ARBA" id="ARBA00022679"/>
    </source>
</evidence>
<dbReference type="GO" id="GO:0046428">
    <property type="term" value="F:1,4-dihydroxy-2-naphthoate polyprenyltransferase activity"/>
    <property type="evidence" value="ECO:0007669"/>
    <property type="project" value="UniProtKB-UniRule"/>
</dbReference>
<dbReference type="InterPro" id="IPR004657">
    <property type="entry name" value="MenA"/>
</dbReference>
<dbReference type="PANTHER" id="PTHR13929:SF0">
    <property type="entry name" value="UBIA PRENYLTRANSFERASE DOMAIN-CONTAINING PROTEIN 1"/>
    <property type="match status" value="1"/>
</dbReference>
<dbReference type="HAMAP" id="MF_01937">
    <property type="entry name" value="MenA_1"/>
    <property type="match status" value="1"/>
</dbReference>
<evidence type="ECO:0000313" key="11">
    <source>
        <dbReference type="Proteomes" id="UP000622317"/>
    </source>
</evidence>
<dbReference type="Gene3D" id="1.10.357.140">
    <property type="entry name" value="UbiA prenyltransferase"/>
    <property type="match status" value="1"/>
</dbReference>
<feature type="transmembrane region" description="Helical" evidence="8">
    <location>
        <begin position="112"/>
        <end position="131"/>
    </location>
</feature>
<keyword evidence="4 8" id="KW-0808">Transferase</keyword>
<dbReference type="EC" id="2.5.1.74" evidence="8 9"/>
<evidence type="ECO:0000256" key="9">
    <source>
        <dbReference type="NCBIfam" id="TIGR00751"/>
    </source>
</evidence>
<gene>
    <name evidence="8" type="primary">menA</name>
    <name evidence="10" type="ORF">IEN85_08475</name>
</gene>
<dbReference type="InterPro" id="IPR044878">
    <property type="entry name" value="UbiA_sf"/>
</dbReference>
<comment type="caution">
    <text evidence="10">The sequence shown here is derived from an EMBL/GenBank/DDBJ whole genome shotgun (WGS) entry which is preliminary data.</text>
</comment>
<dbReference type="AlphaFoldDB" id="A0A927F787"/>
<keyword evidence="5 8" id="KW-0812">Transmembrane</keyword>
<evidence type="ECO:0000256" key="6">
    <source>
        <dbReference type="ARBA" id="ARBA00022989"/>
    </source>
</evidence>
<keyword evidence="7 8" id="KW-0472">Membrane</keyword>
<dbReference type="Proteomes" id="UP000622317">
    <property type="component" value="Unassembled WGS sequence"/>
</dbReference>
<feature type="transmembrane region" description="Helical" evidence="8">
    <location>
        <begin position="169"/>
        <end position="189"/>
    </location>
</feature>
<protein>
    <recommendedName>
        <fullName evidence="8 9">1,4-dihydroxy-2-naphthoate octaprenyltransferase</fullName>
        <shortName evidence="8">DHNA-octaprenyltransferase</shortName>
        <ecNumber evidence="8 9">2.5.1.74</ecNumber>
    </recommendedName>
</protein>
<accession>A0A927F787</accession>
<proteinExistence type="inferred from homology"/>
<evidence type="ECO:0000313" key="10">
    <source>
        <dbReference type="EMBL" id="MBD5779527.1"/>
    </source>
</evidence>
<dbReference type="EMBL" id="JACYFG010000009">
    <property type="protein sequence ID" value="MBD5779527.1"/>
    <property type="molecule type" value="Genomic_DNA"/>
</dbReference>
<dbReference type="CDD" id="cd13962">
    <property type="entry name" value="PT_UbiA_UBIAD1"/>
    <property type="match status" value="1"/>
</dbReference>
<dbReference type="NCBIfam" id="TIGR00751">
    <property type="entry name" value="menA"/>
    <property type="match status" value="1"/>
</dbReference>
<evidence type="ECO:0000256" key="2">
    <source>
        <dbReference type="ARBA" id="ARBA00022428"/>
    </source>
</evidence>
<reference evidence="10" key="1">
    <citation type="submission" date="2020-09" db="EMBL/GenBank/DDBJ databases">
        <title>Pelagicoccus enzymogenes sp. nov. with an EPS production, isolated from marine sediment.</title>
        <authorList>
            <person name="Feng X."/>
        </authorList>
    </citation>
    <scope>NUCLEOTIDE SEQUENCE</scope>
    <source>
        <strain evidence="10">NFK12</strain>
    </source>
</reference>
<comment type="pathway">
    <text evidence="8">Quinol/quinone metabolism; menaquinone biosynthesis; menaquinol from 1,4-dihydroxy-2-naphthoate: step 1/2.</text>
</comment>
<comment type="subcellular location">
    <subcellularLocation>
        <location evidence="8">Cell membrane</location>
        <topology evidence="8">Multi-pass membrane protein</topology>
    </subcellularLocation>
    <subcellularLocation>
        <location evidence="1">Membrane</location>
        <topology evidence="1">Multi-pass membrane protein</topology>
    </subcellularLocation>
</comment>